<proteinExistence type="predicted"/>
<gene>
    <name evidence="1" type="ORF">H5985_04300</name>
</gene>
<dbReference type="Proteomes" id="UP000777002">
    <property type="component" value="Unassembled WGS sequence"/>
</dbReference>
<keyword evidence="2" id="KW-1185">Reference proteome</keyword>
<evidence type="ECO:0000313" key="1">
    <source>
        <dbReference type="EMBL" id="MBM6928488.1"/>
    </source>
</evidence>
<dbReference type="PANTHER" id="PTHR10151">
    <property type="entry name" value="ECTONUCLEOTIDE PYROPHOSPHATASE/PHOSPHODIESTERASE"/>
    <property type="match status" value="1"/>
</dbReference>
<organism evidence="1 2">
    <name type="scientific">Parasutterella secunda</name>
    <dbReference type="NCBI Taxonomy" id="626947"/>
    <lineage>
        <taxon>Bacteria</taxon>
        <taxon>Pseudomonadati</taxon>
        <taxon>Pseudomonadota</taxon>
        <taxon>Betaproteobacteria</taxon>
        <taxon>Burkholderiales</taxon>
        <taxon>Sutterellaceae</taxon>
        <taxon>Parasutterella</taxon>
    </lineage>
</organism>
<dbReference type="Gene3D" id="3.40.720.10">
    <property type="entry name" value="Alkaline Phosphatase, subunit A"/>
    <property type="match status" value="1"/>
</dbReference>
<name>A0ABS2GUE7_9BURK</name>
<dbReference type="InterPro" id="IPR017850">
    <property type="entry name" value="Alkaline_phosphatase_core_sf"/>
</dbReference>
<dbReference type="RefSeq" id="WP_205050085.1">
    <property type="nucleotide sequence ID" value="NZ_JACJKX010000006.1"/>
</dbReference>
<dbReference type="Pfam" id="PF01663">
    <property type="entry name" value="Phosphodiest"/>
    <property type="match status" value="1"/>
</dbReference>
<dbReference type="InterPro" id="IPR002591">
    <property type="entry name" value="Phosphodiest/P_Trfase"/>
</dbReference>
<dbReference type="PANTHER" id="PTHR10151:SF120">
    <property type="entry name" value="BIS(5'-ADENOSYL)-TRIPHOSPHATASE"/>
    <property type="match status" value="1"/>
</dbReference>
<evidence type="ECO:0000313" key="2">
    <source>
        <dbReference type="Proteomes" id="UP000777002"/>
    </source>
</evidence>
<accession>A0ABS2GUE7</accession>
<dbReference type="SUPFAM" id="SSF53649">
    <property type="entry name" value="Alkaline phosphatase-like"/>
    <property type="match status" value="1"/>
</dbReference>
<sequence>MAENKTRFIIVGFDGLRPDCIRDDMPTLSAFIDESHRWNHYLATFPTETYVNHPTIFSGFRPNRHGVIANAYFNRKVQSKDAVFMGNSVPSIETHDAVSNVIEIPTLGDRLGAAGKTLRVLCANSEGSTRLQHIHADHYEGHLNCCVHNISATLPLCERESLQKRWGNGVALKFPDYDGTQLLTDIFFEYELPRGLGDVTILWIGEPDHSSHEFGILDERTCQARRHADQAFERILNWWKAEGKDNNVQLAVISDHGHGVVASHYDLKEKLISNGWKVFSRTDLQAGKPVSDCDLVIVGDYTLGLWLTTANEKNLIRLRDELMAIDEVGMLFSQPKPQATADEVEGKVPGTFSESLIFSDHERGPDIRVTMRNNPQTGKLIMGPSLEIGTGNHGGLLPQEINSVLAMQGSCFKASTLVHEEPAGHDDFALTVMTLMGLMNTDQALEPIPQARMLSEAIEETEIQPAREEVLCLKEGNFEQYIHRVHFANRIYVTEGARAGDCTITALNQSE</sequence>
<reference evidence="1 2" key="1">
    <citation type="journal article" date="2021" name="Sci. Rep.">
        <title>The distribution of antibiotic resistance genes in chicken gut microbiota commensals.</title>
        <authorList>
            <person name="Juricova H."/>
            <person name="Matiasovicova J."/>
            <person name="Kubasova T."/>
            <person name="Cejkova D."/>
            <person name="Rychlik I."/>
        </authorList>
    </citation>
    <scope>NUCLEOTIDE SEQUENCE [LARGE SCALE GENOMIC DNA]</scope>
    <source>
        <strain evidence="1 2">An562</strain>
    </source>
</reference>
<dbReference type="EMBL" id="JACJKX010000006">
    <property type="protein sequence ID" value="MBM6928488.1"/>
    <property type="molecule type" value="Genomic_DNA"/>
</dbReference>
<protein>
    <submittedName>
        <fullName evidence="1">Alkaline phosphatase family protein</fullName>
    </submittedName>
</protein>
<comment type="caution">
    <text evidence="1">The sequence shown here is derived from an EMBL/GenBank/DDBJ whole genome shotgun (WGS) entry which is preliminary data.</text>
</comment>